<sequence>MTLMTFSSKFSLEFASGPCYNSPTVKFLTHSAITPMRTPRTILSSIPNLLGEPNTNSPLNTHATELWKIPTSL</sequence>
<keyword evidence="2" id="KW-1185">Reference proteome</keyword>
<protein>
    <submittedName>
        <fullName evidence="1">(raccoon dog) hypothetical protein</fullName>
    </submittedName>
</protein>
<dbReference type="AlphaFoldDB" id="A0A811Z461"/>
<evidence type="ECO:0000313" key="2">
    <source>
        <dbReference type="Proteomes" id="UP000645828"/>
    </source>
</evidence>
<gene>
    <name evidence="1" type="ORF">NYPRO_LOCUS15844</name>
</gene>
<dbReference type="SUPFAM" id="SSF54495">
    <property type="entry name" value="UBC-like"/>
    <property type="match status" value="1"/>
</dbReference>
<proteinExistence type="predicted"/>
<comment type="caution">
    <text evidence="1">The sequence shown here is derived from an EMBL/GenBank/DDBJ whole genome shotgun (WGS) entry which is preliminary data.</text>
</comment>
<dbReference type="EMBL" id="CAJHUB010000755">
    <property type="protein sequence ID" value="CAD7683052.1"/>
    <property type="molecule type" value="Genomic_DNA"/>
</dbReference>
<dbReference type="Gene3D" id="3.10.110.10">
    <property type="entry name" value="Ubiquitin Conjugating Enzyme"/>
    <property type="match status" value="1"/>
</dbReference>
<evidence type="ECO:0000313" key="1">
    <source>
        <dbReference type="EMBL" id="CAD7683052.1"/>
    </source>
</evidence>
<name>A0A811Z461_NYCPR</name>
<accession>A0A811Z461</accession>
<dbReference type="Proteomes" id="UP000645828">
    <property type="component" value="Unassembled WGS sequence"/>
</dbReference>
<reference evidence="1" key="1">
    <citation type="submission" date="2020-12" db="EMBL/GenBank/DDBJ databases">
        <authorList>
            <consortium name="Molecular Ecology Group"/>
        </authorList>
    </citation>
    <scope>NUCLEOTIDE SEQUENCE</scope>
    <source>
        <strain evidence="1">TBG_1078</strain>
    </source>
</reference>
<dbReference type="InterPro" id="IPR016135">
    <property type="entry name" value="UBQ-conjugating_enzyme/RWD"/>
</dbReference>
<organism evidence="1 2">
    <name type="scientific">Nyctereutes procyonoides</name>
    <name type="common">Raccoon dog</name>
    <name type="synonym">Canis procyonoides</name>
    <dbReference type="NCBI Taxonomy" id="34880"/>
    <lineage>
        <taxon>Eukaryota</taxon>
        <taxon>Metazoa</taxon>
        <taxon>Chordata</taxon>
        <taxon>Craniata</taxon>
        <taxon>Vertebrata</taxon>
        <taxon>Euteleostomi</taxon>
        <taxon>Mammalia</taxon>
        <taxon>Eutheria</taxon>
        <taxon>Laurasiatheria</taxon>
        <taxon>Carnivora</taxon>
        <taxon>Caniformia</taxon>
        <taxon>Canidae</taxon>
        <taxon>Nyctereutes</taxon>
    </lineage>
</organism>